<sequence length="180" mass="20313">MKKVYFLIPVIGCIVFAGIYWNFLSHHAEVQRAKQAIVEKAKKEKLAKELADREKAYADAIALADRRKKEKEAREEKTRLDNEARQALLDESQKAFQEQRRQEAVVKRLTDEIKAEKETVAKIKEQIKAYQAEIDAQQVYVKQAQANEKSFELILAKIDAVDKAAADAAAAAALAAKNKS</sequence>
<accession>A0A290Q342</accession>
<dbReference type="AlphaFoldDB" id="A0A290Q342"/>
<dbReference type="KEGG" id="vbh:CMV30_01335"/>
<reference evidence="3 4" key="1">
    <citation type="submission" date="2017-09" db="EMBL/GenBank/DDBJ databases">
        <title>Complete genome sequence of Verrucomicrobial strain HZ-65, isolated from freshwater.</title>
        <authorList>
            <person name="Choi A."/>
        </authorList>
    </citation>
    <scope>NUCLEOTIDE SEQUENCE [LARGE SCALE GENOMIC DNA]</scope>
    <source>
        <strain evidence="3 4">HZ-65</strain>
    </source>
</reference>
<feature type="coiled-coil region" evidence="1">
    <location>
        <begin position="33"/>
        <end position="147"/>
    </location>
</feature>
<dbReference type="Proteomes" id="UP000217265">
    <property type="component" value="Chromosome"/>
</dbReference>
<keyword evidence="2" id="KW-0472">Membrane</keyword>
<keyword evidence="2" id="KW-1133">Transmembrane helix</keyword>
<evidence type="ECO:0000256" key="2">
    <source>
        <dbReference type="SAM" id="Phobius"/>
    </source>
</evidence>
<name>A0A290Q342_9BACT</name>
<dbReference type="EMBL" id="CP023344">
    <property type="protein sequence ID" value="ATC62717.1"/>
    <property type="molecule type" value="Genomic_DNA"/>
</dbReference>
<dbReference type="RefSeq" id="WP_096054352.1">
    <property type="nucleotide sequence ID" value="NZ_CP023344.1"/>
</dbReference>
<evidence type="ECO:0000256" key="1">
    <source>
        <dbReference type="SAM" id="Coils"/>
    </source>
</evidence>
<feature type="transmembrane region" description="Helical" evidence="2">
    <location>
        <begin position="6"/>
        <end position="24"/>
    </location>
</feature>
<evidence type="ECO:0000313" key="3">
    <source>
        <dbReference type="EMBL" id="ATC62717.1"/>
    </source>
</evidence>
<organism evidence="3 4">
    <name type="scientific">Nibricoccus aquaticus</name>
    <dbReference type="NCBI Taxonomy" id="2576891"/>
    <lineage>
        <taxon>Bacteria</taxon>
        <taxon>Pseudomonadati</taxon>
        <taxon>Verrucomicrobiota</taxon>
        <taxon>Opitutia</taxon>
        <taxon>Opitutales</taxon>
        <taxon>Opitutaceae</taxon>
        <taxon>Nibricoccus</taxon>
    </lineage>
</organism>
<proteinExistence type="predicted"/>
<keyword evidence="4" id="KW-1185">Reference proteome</keyword>
<gene>
    <name evidence="3" type="ORF">CMV30_01335</name>
</gene>
<evidence type="ECO:0000313" key="4">
    <source>
        <dbReference type="Proteomes" id="UP000217265"/>
    </source>
</evidence>
<protein>
    <submittedName>
        <fullName evidence="3">Uncharacterized protein</fullName>
    </submittedName>
</protein>
<dbReference type="OrthoDB" id="197092at2"/>
<keyword evidence="1" id="KW-0175">Coiled coil</keyword>
<keyword evidence="2" id="KW-0812">Transmembrane</keyword>